<feature type="compositionally biased region" description="Low complexity" evidence="2">
    <location>
        <begin position="358"/>
        <end position="377"/>
    </location>
</feature>
<feature type="compositionally biased region" description="Polar residues" evidence="2">
    <location>
        <begin position="333"/>
        <end position="343"/>
    </location>
</feature>
<reference evidence="3 4" key="1">
    <citation type="journal article" date="2015" name="Genome Announc.">
        <title>Genome sequence and annotation of Trichoderma parareesei, the ancestor of the cellulase producer Trichoderma reesei.</title>
        <authorList>
            <person name="Yang D."/>
            <person name="Pomraning K."/>
            <person name="Kopchinskiy A."/>
            <person name="Karimi Aghcheh R."/>
            <person name="Atanasova L."/>
            <person name="Chenthamara K."/>
            <person name="Baker S.E."/>
            <person name="Zhang R."/>
            <person name="Shen Q."/>
            <person name="Freitag M."/>
            <person name="Kubicek C.P."/>
            <person name="Druzhinina I.S."/>
        </authorList>
    </citation>
    <scope>NUCLEOTIDE SEQUENCE [LARGE SCALE GENOMIC DNA]</scope>
    <source>
        <strain evidence="3 4">CBS 125925</strain>
    </source>
</reference>
<feature type="compositionally biased region" description="Low complexity" evidence="2">
    <location>
        <begin position="31"/>
        <end position="42"/>
    </location>
</feature>
<feature type="compositionally biased region" description="Polar residues" evidence="2">
    <location>
        <begin position="311"/>
        <end position="322"/>
    </location>
</feature>
<dbReference type="InterPro" id="IPR001138">
    <property type="entry name" value="Zn2Cys6_DnaBD"/>
</dbReference>
<feature type="region of interest" description="Disordered" evidence="2">
    <location>
        <begin position="477"/>
        <end position="497"/>
    </location>
</feature>
<feature type="region of interest" description="Disordered" evidence="2">
    <location>
        <begin position="358"/>
        <end position="379"/>
    </location>
</feature>
<dbReference type="Proteomes" id="UP000219286">
    <property type="component" value="Unassembled WGS sequence"/>
</dbReference>
<dbReference type="EMBL" id="LFMI01000311">
    <property type="protein sequence ID" value="OTA02387.1"/>
    <property type="molecule type" value="Genomic_DNA"/>
</dbReference>
<evidence type="ECO:0000313" key="3">
    <source>
        <dbReference type="EMBL" id="OTA02387.1"/>
    </source>
</evidence>
<evidence type="ECO:0000256" key="1">
    <source>
        <dbReference type="ARBA" id="ARBA00023242"/>
    </source>
</evidence>
<dbReference type="GO" id="GO:0008270">
    <property type="term" value="F:zinc ion binding"/>
    <property type="evidence" value="ECO:0007669"/>
    <property type="project" value="InterPro"/>
</dbReference>
<comment type="caution">
    <text evidence="3">The sequence shown here is derived from an EMBL/GenBank/DDBJ whole genome shotgun (WGS) entry which is preliminary data.</text>
</comment>
<keyword evidence="4" id="KW-1185">Reference proteome</keyword>
<proteinExistence type="predicted"/>
<evidence type="ECO:0000256" key="2">
    <source>
        <dbReference type="SAM" id="MobiDB-lite"/>
    </source>
</evidence>
<name>A0A2H2Z212_TRIPA</name>
<evidence type="ECO:0008006" key="5">
    <source>
        <dbReference type="Google" id="ProtNLM"/>
    </source>
</evidence>
<feature type="region of interest" description="Disordered" evidence="2">
    <location>
        <begin position="296"/>
        <end position="343"/>
    </location>
</feature>
<dbReference type="OrthoDB" id="5422841at2759"/>
<feature type="compositionally biased region" description="Low complexity" evidence="2">
    <location>
        <begin position="242"/>
        <end position="261"/>
    </location>
</feature>
<feature type="region of interest" description="Disordered" evidence="2">
    <location>
        <begin position="226"/>
        <end position="280"/>
    </location>
</feature>
<sequence length="597" mass="64329">MSHAPGSEPHKRKRSVEDDGRQLAHHRQRQSSPGLSSSAPESIINFTPRNNSQLLAFLPGDAGTFSDIVYLISEYEGVLDRSESLAANLGAKLTGPRFLRGLERFFEGPININSPNPNAQQVTWLDVVMLAKASPGAFALVSSPGGARCCQFMYQGLQVEITEDDWRLISSGALDRFPLEHTFEEDEVAELATLEILEQRALLLHRRADEVAERARTLRQRLELRRHDISRRQQQQLHDGASSSSYGSSYGSDSSSGSSSSFHAINHPPRPAIPRPGSSQFDIHADLLQQFTMAAMQHNPPSGPPPGYQPRRTSVSSQSPLAQPSLEAPPYQPSSGTCYAASTQPSVAESPLAVAPAPISTSAASPSSTAPDLTPTSNSRSIATTTLRQAALPSDPATEVYRPLVLQKTDMLDKGDVIFPPCDRCRRLRLQCIKHLTACRGCTKKHARCNWRNVTDDEAAALKEDLEKMRREAQKAAAAAAAAARQQSNAGGNARPYEAGPSMPASYGAVNMGPAPSLLMAPPLAPLASLAPLAPLTPAAAPEPPRRLLPTARLTRIEPAPTAPRSPPRTGQLASILSPPDYEPQPFGMMLPDLAPR</sequence>
<dbReference type="GO" id="GO:0000981">
    <property type="term" value="F:DNA-binding transcription factor activity, RNA polymerase II-specific"/>
    <property type="evidence" value="ECO:0007669"/>
    <property type="project" value="InterPro"/>
</dbReference>
<keyword evidence="1" id="KW-0539">Nucleus</keyword>
<feature type="region of interest" description="Disordered" evidence="2">
    <location>
        <begin position="538"/>
        <end position="597"/>
    </location>
</feature>
<gene>
    <name evidence="3" type="ORF">A9Z42_0027400</name>
</gene>
<feature type="region of interest" description="Disordered" evidence="2">
    <location>
        <begin position="1"/>
        <end position="43"/>
    </location>
</feature>
<organism evidence="3 4">
    <name type="scientific">Trichoderma parareesei</name>
    <name type="common">Filamentous fungus</name>
    <dbReference type="NCBI Taxonomy" id="858221"/>
    <lineage>
        <taxon>Eukaryota</taxon>
        <taxon>Fungi</taxon>
        <taxon>Dikarya</taxon>
        <taxon>Ascomycota</taxon>
        <taxon>Pezizomycotina</taxon>
        <taxon>Sordariomycetes</taxon>
        <taxon>Hypocreomycetidae</taxon>
        <taxon>Hypocreales</taxon>
        <taxon>Hypocreaceae</taxon>
        <taxon>Trichoderma</taxon>
    </lineage>
</organism>
<dbReference type="AlphaFoldDB" id="A0A2H2Z212"/>
<accession>A0A2H2Z212</accession>
<dbReference type="CDD" id="cd00067">
    <property type="entry name" value="GAL4"/>
    <property type="match status" value="1"/>
</dbReference>
<protein>
    <recommendedName>
        <fullName evidence="5">Zn(2)-C6 fungal-type domain-containing protein</fullName>
    </recommendedName>
</protein>
<evidence type="ECO:0000313" key="4">
    <source>
        <dbReference type="Proteomes" id="UP000219286"/>
    </source>
</evidence>